<name>A0A5C3ET43_9BASI</name>
<gene>
    <name evidence="2" type="ORF">PSFLO_00985</name>
</gene>
<accession>A0A5C3ET43</accession>
<dbReference type="Proteomes" id="UP000323386">
    <property type="component" value="Unassembled WGS sequence"/>
</dbReference>
<evidence type="ECO:0000313" key="2">
    <source>
        <dbReference type="EMBL" id="SPO35514.1"/>
    </source>
</evidence>
<feature type="compositionally biased region" description="Low complexity" evidence="1">
    <location>
        <begin position="252"/>
        <end position="266"/>
    </location>
</feature>
<evidence type="ECO:0000313" key="3">
    <source>
        <dbReference type="Proteomes" id="UP000323386"/>
    </source>
</evidence>
<feature type="compositionally biased region" description="Polar residues" evidence="1">
    <location>
        <begin position="282"/>
        <end position="304"/>
    </location>
</feature>
<keyword evidence="3" id="KW-1185">Reference proteome</keyword>
<feature type="region of interest" description="Disordered" evidence="1">
    <location>
        <begin position="34"/>
        <end position="93"/>
    </location>
</feature>
<dbReference type="EMBL" id="OOIP01000002">
    <property type="protein sequence ID" value="SPO35514.1"/>
    <property type="molecule type" value="Genomic_DNA"/>
</dbReference>
<organism evidence="2 3">
    <name type="scientific">Pseudozyma flocculosa</name>
    <dbReference type="NCBI Taxonomy" id="84751"/>
    <lineage>
        <taxon>Eukaryota</taxon>
        <taxon>Fungi</taxon>
        <taxon>Dikarya</taxon>
        <taxon>Basidiomycota</taxon>
        <taxon>Ustilaginomycotina</taxon>
        <taxon>Ustilaginomycetes</taxon>
        <taxon>Ustilaginales</taxon>
        <taxon>Ustilaginaceae</taxon>
        <taxon>Pseudozyma</taxon>
    </lineage>
</organism>
<reference evidence="2 3" key="1">
    <citation type="submission" date="2018-03" db="EMBL/GenBank/DDBJ databases">
        <authorList>
            <person name="Guldener U."/>
        </authorList>
    </citation>
    <scope>NUCLEOTIDE SEQUENCE [LARGE SCALE GENOMIC DNA]</scope>
    <source>
        <strain evidence="2 3">DAOM196992</strain>
    </source>
</reference>
<dbReference type="AlphaFoldDB" id="A0A5C3ET43"/>
<evidence type="ECO:0000256" key="1">
    <source>
        <dbReference type="SAM" id="MobiDB-lite"/>
    </source>
</evidence>
<feature type="region of interest" description="Disordered" evidence="1">
    <location>
        <begin position="331"/>
        <end position="351"/>
    </location>
</feature>
<feature type="compositionally biased region" description="Basic and acidic residues" evidence="1">
    <location>
        <begin position="34"/>
        <end position="46"/>
    </location>
</feature>
<proteinExistence type="predicted"/>
<feature type="region of interest" description="Disordered" evidence="1">
    <location>
        <begin position="235"/>
        <end position="306"/>
    </location>
</feature>
<sequence>MIHTTPAPPDIVLVSAKRSRSYLAEGKRCDVVATDRRPNCGTEPKRATGWRRASGGEARRGEAGPHAVSSAAPGHYRRRPSNSTTSDGGGVDRSPLATAQLACLPGCQHELATCQSRFPDGQRRLLIGRSARPDLGRSGFSYSLEHPASSCFMRPTGVQVVRNPNEADPIIWLLPMPQPEPRRRLVDWQPSALAGQDRPPWGIAATKMAGLDECARATAAMVGATVSCLTYRPSTSSAPLPGDQGQPRTSDAAAANERARSRNALRVSQAPAVPSPRLAGLSNASRMTGSRSPSRPSFACTSLESPPALDFDRVPPVSYRLCDAKKGDAGEAKTKDAAGDHQQNAAHAVQAERKAGWRGARAAHSGMRASTGQPAPCMPGACPSHATGIRGAAAAAGSTREPPIVVVVILIPGLASQPPWMSRHDPARSTEAGECRKAIYELVPASRAGS</sequence>
<protein>
    <submittedName>
        <fullName evidence="2">Uncharacterized protein</fullName>
    </submittedName>
</protein>